<feature type="binding site" evidence="4">
    <location>
        <begin position="69"/>
        <end position="71"/>
    </location>
    <ligand>
        <name>L-histidine</name>
        <dbReference type="ChEBI" id="CHEBI:57595"/>
    </ligand>
</feature>
<dbReference type="NCBIfam" id="NF008952">
    <property type="entry name" value="PRK12295.1-5"/>
    <property type="match status" value="1"/>
</dbReference>
<evidence type="ECO:0000256" key="3">
    <source>
        <dbReference type="ARBA" id="ARBA00017399"/>
    </source>
</evidence>
<organism evidence="7 8">
    <name type="scientific">Profundibacterium mesophilum KAUST100406-0324</name>
    <dbReference type="NCBI Taxonomy" id="1037889"/>
    <lineage>
        <taxon>Bacteria</taxon>
        <taxon>Pseudomonadati</taxon>
        <taxon>Pseudomonadota</taxon>
        <taxon>Alphaproteobacteria</taxon>
        <taxon>Rhodobacterales</taxon>
        <taxon>Roseobacteraceae</taxon>
        <taxon>Profundibacterium</taxon>
    </lineage>
</organism>
<feature type="binding site" evidence="4">
    <location>
        <position position="110"/>
    </location>
    <ligand>
        <name>L-histidine</name>
        <dbReference type="ChEBI" id="CHEBI:57595"/>
    </ligand>
</feature>
<dbReference type="RefSeq" id="WP_159964062.1">
    <property type="nucleotide sequence ID" value="NZ_APKE01000010.1"/>
</dbReference>
<reference evidence="7" key="1">
    <citation type="submission" date="2013-03" db="EMBL/GenBank/DDBJ databases">
        <title>Genome Sequence of the Profundibacterium mesophilum strain KAUST100406-0324T from Red Sea, a novel genus in the family Rhodobacteraceae.</title>
        <authorList>
            <person name="Essack M."/>
            <person name="Alam I."/>
            <person name="Lafi F."/>
            <person name="Alawi W."/>
            <person name="Kamanu F."/>
            <person name="Al-Suwailem A."/>
            <person name="Lee O.O."/>
            <person name="Xu Y."/>
            <person name="Bajic V."/>
            <person name="Qian P.-Y."/>
            <person name="Archer J."/>
        </authorList>
    </citation>
    <scope>NUCLEOTIDE SEQUENCE</scope>
    <source>
        <strain evidence="7">KAUST100406-0324</strain>
    </source>
</reference>
<dbReference type="GO" id="GO:0005737">
    <property type="term" value="C:cytoplasm"/>
    <property type="evidence" value="ECO:0007669"/>
    <property type="project" value="InterPro"/>
</dbReference>
<evidence type="ECO:0000256" key="4">
    <source>
        <dbReference type="PIRSR" id="PIRSR001549-1"/>
    </source>
</evidence>
<keyword evidence="8" id="KW-1185">Reference proteome</keyword>
<dbReference type="OrthoDB" id="9797914at2"/>
<dbReference type="InterPro" id="IPR006195">
    <property type="entry name" value="aa-tRNA-synth_II"/>
</dbReference>
<evidence type="ECO:0000256" key="1">
    <source>
        <dbReference type="ARBA" id="ARBA00008226"/>
    </source>
</evidence>
<evidence type="ECO:0000313" key="8">
    <source>
        <dbReference type="Proteomes" id="UP000698242"/>
    </source>
</evidence>
<dbReference type="AlphaFoldDB" id="A0A921NWQ2"/>
<feature type="binding site" evidence="4">
    <location>
        <begin position="304"/>
        <end position="305"/>
    </location>
    <ligand>
        <name>L-histidine</name>
        <dbReference type="ChEBI" id="CHEBI:57595"/>
    </ligand>
</feature>
<dbReference type="InterPro" id="IPR045864">
    <property type="entry name" value="aa-tRNA-synth_II/BPL/LPL"/>
</dbReference>
<proteinExistence type="inferred from homology"/>
<dbReference type="PIRSF" id="PIRSF001549">
    <property type="entry name" value="His-tRNA_synth"/>
    <property type="match status" value="1"/>
</dbReference>
<name>A0A921NWQ2_9RHOB</name>
<feature type="binding site" evidence="4">
    <location>
        <position position="299"/>
    </location>
    <ligand>
        <name>L-histidine</name>
        <dbReference type="ChEBI" id="CHEBI:57595"/>
    </ligand>
</feature>
<dbReference type="Pfam" id="PF13393">
    <property type="entry name" value="tRNA-synt_His"/>
    <property type="match status" value="2"/>
</dbReference>
<dbReference type="InterPro" id="IPR004516">
    <property type="entry name" value="HisRS/HisZ"/>
</dbReference>
<sequence>MTGALGEKAAARREAARLLDRFVAAGAVPVETAILQPAGALLDLYGEDIRARAFTTSDPLRGERMLRPDFTVPVVLMHMEQGAEPARYAYAGEIFRRQEHDAERAAEYFQAGFEIFDRTDPAAADAEVFALIAEQLRTLDLDVVTGDIGILSAAVQGLRLSDRRKAALMRHIWRPERFRRLVERFGAPPPPRPLLDAPDPLEDAGPEIGLRGRGEVETRLERLRRDREEPPLAAEQVTLLDGLLSLSAPSDAALAALRAMEAGLPSIAPANDALERRLDALERRGIAPRSLLFEAGYGRASMEYYSGFVFGFHAAGRPDLPVVATGGRYDALTRHLGQGAAIPAVGGVIRPGLCIELSEGRT</sequence>
<comment type="similarity">
    <text evidence="1">Belongs to the class-II aminoacyl-tRNA synthetase family.</text>
</comment>
<dbReference type="SUPFAM" id="SSF55681">
    <property type="entry name" value="Class II aaRS and biotin synthetases"/>
    <property type="match status" value="1"/>
</dbReference>
<dbReference type="PANTHER" id="PTHR11476:SF7">
    <property type="entry name" value="HISTIDINE--TRNA LIGASE"/>
    <property type="match status" value="1"/>
</dbReference>
<dbReference type="GO" id="GO:0016757">
    <property type="term" value="F:glycosyltransferase activity"/>
    <property type="evidence" value="ECO:0007669"/>
    <property type="project" value="UniProtKB-KW"/>
</dbReference>
<gene>
    <name evidence="7" type="primary">hisZ</name>
    <name evidence="7" type="ORF">PMES_00636</name>
</gene>
<comment type="caution">
    <text evidence="7">The sequence shown here is derived from an EMBL/GenBank/DDBJ whole genome shotgun (WGS) entry which is preliminary data.</text>
</comment>
<dbReference type="PROSITE" id="PS50862">
    <property type="entry name" value="AA_TRNA_LIGASE_II"/>
    <property type="match status" value="1"/>
</dbReference>
<comment type="subunit">
    <text evidence="2">Homodimer.</text>
</comment>
<evidence type="ECO:0000256" key="5">
    <source>
        <dbReference type="SAM" id="MobiDB-lite"/>
    </source>
</evidence>
<feature type="domain" description="Aminoacyl-transfer RNA synthetases class-II family profile" evidence="6">
    <location>
        <begin position="20"/>
        <end position="318"/>
    </location>
</feature>
<evidence type="ECO:0000256" key="2">
    <source>
        <dbReference type="ARBA" id="ARBA00011738"/>
    </source>
</evidence>
<protein>
    <recommendedName>
        <fullName evidence="3">Histidine--tRNA ligase</fullName>
    </recommendedName>
</protein>
<keyword evidence="7" id="KW-0808">Transferase</keyword>
<feature type="binding site" evidence="4">
    <location>
        <position position="114"/>
    </location>
    <ligand>
        <name>L-histidine</name>
        <dbReference type="ChEBI" id="CHEBI:57595"/>
    </ligand>
</feature>
<dbReference type="Proteomes" id="UP000698242">
    <property type="component" value="Unassembled WGS sequence"/>
</dbReference>
<keyword evidence="7" id="KW-0328">Glycosyltransferase</keyword>
<feature type="binding site" evidence="4">
    <location>
        <position position="96"/>
    </location>
    <ligand>
        <name>L-histidine</name>
        <dbReference type="ChEBI" id="CHEBI:57595"/>
    </ligand>
</feature>
<feature type="region of interest" description="Disordered" evidence="5">
    <location>
        <begin position="189"/>
        <end position="209"/>
    </location>
</feature>
<dbReference type="EMBL" id="APKE01000010">
    <property type="protein sequence ID" value="KAF0676840.1"/>
    <property type="molecule type" value="Genomic_DNA"/>
</dbReference>
<evidence type="ECO:0000313" key="7">
    <source>
        <dbReference type="EMBL" id="KAF0676840.1"/>
    </source>
</evidence>
<dbReference type="PANTHER" id="PTHR11476">
    <property type="entry name" value="HISTIDYL-TRNA SYNTHETASE"/>
    <property type="match status" value="1"/>
</dbReference>
<dbReference type="Gene3D" id="3.30.930.10">
    <property type="entry name" value="Bira Bifunctional Protein, Domain 2"/>
    <property type="match status" value="1"/>
</dbReference>
<accession>A0A921NWQ2</accession>
<evidence type="ECO:0000259" key="6">
    <source>
        <dbReference type="PROSITE" id="PS50862"/>
    </source>
</evidence>
<dbReference type="InterPro" id="IPR041715">
    <property type="entry name" value="HisRS-like_core"/>
</dbReference>